<dbReference type="PIRSF" id="PIRSF031653">
    <property type="entry name" value="UCP031653"/>
    <property type="match status" value="1"/>
</dbReference>
<proteinExistence type="predicted"/>
<accession>A0A0A1GY60</accession>
<dbReference type="STRING" id="1291742.LOOC260_113370"/>
<organism evidence="2 3">
    <name type="scientific">Paucilactobacillus hokkaidonensis JCM 18461</name>
    <dbReference type="NCBI Taxonomy" id="1291742"/>
    <lineage>
        <taxon>Bacteria</taxon>
        <taxon>Bacillati</taxon>
        <taxon>Bacillota</taxon>
        <taxon>Bacilli</taxon>
        <taxon>Lactobacillales</taxon>
        <taxon>Lactobacillaceae</taxon>
        <taxon>Paucilactobacillus</taxon>
    </lineage>
</organism>
<dbReference type="AlphaFoldDB" id="A0A0A1GY60"/>
<protein>
    <submittedName>
        <fullName evidence="2">Uncharacterized protein</fullName>
    </submittedName>
</protein>
<gene>
    <name evidence="2" type="ORF">LOOC260_113370</name>
</gene>
<sequence>MAFEIKARQALIVYVNNLRSVRQLRHFGTVEYVSKKMRYVVLYTDQENIKQTHQSVGQLKFVKKVLYSNWPLVDPNMSDLKEAGLYNQDIDKEDR</sequence>
<dbReference type="Proteomes" id="UP000031620">
    <property type="component" value="Chromosome"/>
</dbReference>
<evidence type="ECO:0000313" key="3">
    <source>
        <dbReference type="Proteomes" id="UP000031620"/>
    </source>
</evidence>
<dbReference type="HOGENOM" id="CLU_159890_0_1_9"/>
<evidence type="ECO:0000256" key="1">
    <source>
        <dbReference type="ARBA" id="ARBA00022490"/>
    </source>
</evidence>
<reference evidence="2 3" key="1">
    <citation type="submission" date="2014-11" db="EMBL/GenBank/DDBJ databases">
        <title>Complete genome sequence and analysis of Lactobacillus hokkaidonensis LOOC260T.</title>
        <authorList>
            <person name="Tanizawa Y."/>
            <person name="Tohno M."/>
            <person name="Kaminuma E."/>
            <person name="Nakamura Y."/>
            <person name="Arita M."/>
        </authorList>
    </citation>
    <scope>NUCLEOTIDE SEQUENCE [LARGE SCALE GENOMIC DNA]</scope>
    <source>
        <strain evidence="2 3">LOOC260</strain>
    </source>
</reference>
<dbReference type="EMBL" id="AP014680">
    <property type="protein sequence ID" value="BAP85873.1"/>
    <property type="molecule type" value="Genomic_DNA"/>
</dbReference>
<keyword evidence="1" id="KW-0963">Cytoplasm</keyword>
<evidence type="ECO:0000313" key="2">
    <source>
        <dbReference type="EMBL" id="BAP85873.1"/>
    </source>
</evidence>
<dbReference type="Pfam" id="PF09902">
    <property type="entry name" value="DUF2129"/>
    <property type="match status" value="1"/>
</dbReference>
<dbReference type="InterPro" id="IPR016979">
    <property type="entry name" value="DUF2129"/>
</dbReference>
<dbReference type="KEGG" id="lho:LOOC260_113370"/>
<name>A0A0A1GY60_9LACO</name>
<dbReference type="RefSeq" id="WP_041093815.1">
    <property type="nucleotide sequence ID" value="NZ_AP014680.1"/>
</dbReference>